<feature type="domain" description="Coatomer beta subunit appendage platform" evidence="14">
    <location>
        <begin position="854"/>
        <end position="981"/>
    </location>
</feature>
<dbReference type="PIRSF" id="PIRSF005727">
    <property type="entry name" value="Coatomer_beta_subunit"/>
    <property type="match status" value="1"/>
</dbReference>
<dbReference type="VEuPathDB" id="AmoebaDB:ACA1_113510"/>
<dbReference type="Pfam" id="PF01602">
    <property type="entry name" value="Adaptin_N"/>
    <property type="match status" value="1"/>
</dbReference>
<dbReference type="GO" id="GO:0000139">
    <property type="term" value="C:Golgi membrane"/>
    <property type="evidence" value="ECO:0007669"/>
    <property type="project" value="UniProtKB-SubCell"/>
</dbReference>
<dbReference type="GO" id="GO:0030126">
    <property type="term" value="C:COPI vesicle coat"/>
    <property type="evidence" value="ECO:0007669"/>
    <property type="project" value="InterPro"/>
</dbReference>
<dbReference type="GeneID" id="14920845"/>
<keyword evidence="9 10" id="KW-0968">Cytoplasmic vesicle</keyword>
<gene>
    <name evidence="15" type="ORF">ACA1_113510</name>
</gene>
<dbReference type="InterPro" id="IPR002553">
    <property type="entry name" value="Clathrin/coatomer_adapt-like_N"/>
</dbReference>
<evidence type="ECO:0000313" key="15">
    <source>
        <dbReference type="EMBL" id="ELR20006.1"/>
    </source>
</evidence>
<dbReference type="Pfam" id="PF07718">
    <property type="entry name" value="Coatamer_beta_C"/>
    <property type="match status" value="1"/>
</dbReference>
<proteinExistence type="predicted"/>
<dbReference type="Proteomes" id="UP000011083">
    <property type="component" value="Unassembled WGS sequence"/>
</dbReference>
<dbReference type="GO" id="GO:0006886">
    <property type="term" value="P:intracellular protein transport"/>
    <property type="evidence" value="ECO:0007669"/>
    <property type="project" value="InterPro"/>
</dbReference>
<dbReference type="InterPro" id="IPR029446">
    <property type="entry name" value="COPB1_appendage_platform_dom"/>
</dbReference>
<evidence type="ECO:0000256" key="3">
    <source>
        <dbReference type="ARBA" id="ARBA00022490"/>
    </source>
</evidence>
<dbReference type="SUPFAM" id="SSF48371">
    <property type="entry name" value="ARM repeat"/>
    <property type="match status" value="1"/>
</dbReference>
<dbReference type="EMBL" id="KB007926">
    <property type="protein sequence ID" value="ELR20006.1"/>
    <property type="molecule type" value="Genomic_DNA"/>
</dbReference>
<evidence type="ECO:0000256" key="10">
    <source>
        <dbReference type="PIRNR" id="PIRNR005727"/>
    </source>
</evidence>
<evidence type="ECO:0000259" key="12">
    <source>
        <dbReference type="Pfam" id="PF01602"/>
    </source>
</evidence>
<keyword evidence="2 10" id="KW-0813">Transport</keyword>
<dbReference type="RefSeq" id="XP_004342116.1">
    <property type="nucleotide sequence ID" value="XM_004342067.1"/>
</dbReference>
<dbReference type="OrthoDB" id="10261439at2759"/>
<evidence type="ECO:0000256" key="4">
    <source>
        <dbReference type="ARBA" id="ARBA00022737"/>
    </source>
</evidence>
<dbReference type="InterPro" id="IPR016024">
    <property type="entry name" value="ARM-type_fold"/>
</dbReference>
<keyword evidence="8 10" id="KW-0472">Membrane</keyword>
<dbReference type="InterPro" id="IPR016460">
    <property type="entry name" value="COPB1"/>
</dbReference>
<keyword evidence="6 10" id="KW-0653">Protein transport</keyword>
<dbReference type="InterPro" id="IPR011710">
    <property type="entry name" value="Coatomer_bsu_C"/>
</dbReference>
<dbReference type="OMA" id="KDVMVDM"/>
<dbReference type="PANTHER" id="PTHR10635">
    <property type="entry name" value="COATOMER SUBUNIT BETA"/>
    <property type="match status" value="1"/>
</dbReference>
<dbReference type="Pfam" id="PF14806">
    <property type="entry name" value="Coatomer_b_Cpla"/>
    <property type="match status" value="1"/>
</dbReference>
<comment type="function">
    <text evidence="10">The coatomer is a cytosolic protein complex that binds to dilysine motifs and reversibly associates with Golgi non-clathrin-coated vesicles, which further mediate biosynthetic protein transport from the ER, via the Golgi up to the trans Golgi network. Coatomer complex is required for budding from Golgi membranes, and is essential for the retrograde Golgi-to-ER transport of dilysine-tagged proteins.</text>
</comment>
<protein>
    <recommendedName>
        <fullName evidence="10">Coatomer subunit beta</fullName>
    </recommendedName>
    <alternativeName>
        <fullName evidence="10">Beta-coat protein</fullName>
    </alternativeName>
</protein>
<evidence type="ECO:0000313" key="16">
    <source>
        <dbReference type="Proteomes" id="UP000011083"/>
    </source>
</evidence>
<keyword evidence="3 10" id="KW-0963">Cytoplasm</keyword>
<feature type="region of interest" description="Disordered" evidence="11">
    <location>
        <begin position="495"/>
        <end position="526"/>
    </location>
</feature>
<evidence type="ECO:0000256" key="7">
    <source>
        <dbReference type="ARBA" id="ARBA00023034"/>
    </source>
</evidence>
<comment type="subcellular location">
    <subcellularLocation>
        <location evidence="10">Cytoplasm</location>
    </subcellularLocation>
    <subcellularLocation>
        <location evidence="1 10">Golgi apparatus membrane</location>
        <topology evidence="1 10">Peripheral membrane protein</topology>
        <orientation evidence="1 10">Cytoplasmic side</orientation>
    </subcellularLocation>
    <subcellularLocation>
        <location evidence="10">Cytoplasmic vesicle</location>
        <location evidence="10">COPI-coated vesicle membrane</location>
        <topology evidence="10">Peripheral membrane protein</topology>
        <orientation evidence="10">Cytoplasmic side</orientation>
    </subcellularLocation>
</comment>
<evidence type="ECO:0000256" key="11">
    <source>
        <dbReference type="SAM" id="MobiDB-lite"/>
    </source>
</evidence>
<evidence type="ECO:0000256" key="1">
    <source>
        <dbReference type="ARBA" id="ARBA00004255"/>
    </source>
</evidence>
<evidence type="ECO:0000256" key="9">
    <source>
        <dbReference type="ARBA" id="ARBA00023329"/>
    </source>
</evidence>
<dbReference type="PANTHER" id="PTHR10635:SF0">
    <property type="entry name" value="COATOMER SUBUNIT BETA"/>
    <property type="match status" value="1"/>
</dbReference>
<evidence type="ECO:0000259" key="14">
    <source>
        <dbReference type="Pfam" id="PF14806"/>
    </source>
</evidence>
<keyword evidence="7 10" id="KW-0333">Golgi apparatus</keyword>
<dbReference type="InterPro" id="IPR011989">
    <property type="entry name" value="ARM-like"/>
</dbReference>
<dbReference type="Gene3D" id="1.25.10.10">
    <property type="entry name" value="Leucine-rich Repeat Variant"/>
    <property type="match status" value="1"/>
</dbReference>
<name>L8H6B0_ACACF</name>
<reference evidence="15 16" key="1">
    <citation type="journal article" date="2013" name="Genome Biol.">
        <title>Genome of Acanthamoeba castellanii highlights extensive lateral gene transfer and early evolution of tyrosine kinase signaling.</title>
        <authorList>
            <person name="Clarke M."/>
            <person name="Lohan A.J."/>
            <person name="Liu B."/>
            <person name="Lagkouvardos I."/>
            <person name="Roy S."/>
            <person name="Zafar N."/>
            <person name="Bertelli C."/>
            <person name="Schilde C."/>
            <person name="Kianianmomeni A."/>
            <person name="Burglin T.R."/>
            <person name="Frech C."/>
            <person name="Turcotte B."/>
            <person name="Kopec K.O."/>
            <person name="Synnott J.M."/>
            <person name="Choo C."/>
            <person name="Paponov I."/>
            <person name="Finkler A."/>
            <person name="Soon Heng Tan C."/>
            <person name="Hutchins A.P."/>
            <person name="Weinmeier T."/>
            <person name="Rattei T."/>
            <person name="Chu J.S."/>
            <person name="Gimenez G."/>
            <person name="Irimia M."/>
            <person name="Rigden D.J."/>
            <person name="Fitzpatrick D.A."/>
            <person name="Lorenzo-Morales J."/>
            <person name="Bateman A."/>
            <person name="Chiu C.H."/>
            <person name="Tang P."/>
            <person name="Hegemann P."/>
            <person name="Fromm H."/>
            <person name="Raoult D."/>
            <person name="Greub G."/>
            <person name="Miranda-Saavedra D."/>
            <person name="Chen N."/>
            <person name="Nash P."/>
            <person name="Ginger M.L."/>
            <person name="Horn M."/>
            <person name="Schaap P."/>
            <person name="Caler L."/>
            <person name="Loftus B."/>
        </authorList>
    </citation>
    <scope>NUCLEOTIDE SEQUENCE [LARGE SCALE GENOMIC DNA]</scope>
    <source>
        <strain evidence="15 16">Neff</strain>
    </source>
</reference>
<dbReference type="GO" id="GO:0006888">
    <property type="term" value="P:endoplasmic reticulum to Golgi vesicle-mediated transport"/>
    <property type="evidence" value="ECO:0007669"/>
    <property type="project" value="TreeGrafter"/>
</dbReference>
<keyword evidence="4" id="KW-0677">Repeat</keyword>
<feature type="domain" description="Coatomer beta subunit C-terminal" evidence="13">
    <location>
        <begin position="697"/>
        <end position="847"/>
    </location>
</feature>
<feature type="domain" description="Clathrin/coatomer adaptor adaptin-like N-terminal" evidence="12">
    <location>
        <begin position="27"/>
        <end position="480"/>
    </location>
</feature>
<sequence length="990" mass="109028">MDGPCTLLIHSDKTQPLSAADIKGQLQNGTLAQRLEAMKQTIQLTVNGDNMAGISMAIFQSIMPLKDHMLKKLVLLYLEVCEKTSRDGKLLPEMILVCHQPPPATKVEERAGEPNALRNDLNHPNEYIRGCALRFVCKLKDVELLEPLVPSVKNNLDHRHTYVRRNAVLAIFSLYRSFDYLLPDAPEIIFNFLQKEGDASCQRNAFLMLLNCAQPKVVEYLETITADQVLGFADTLQLMVMELIRKVWHSKPDARAKYLQCAFTMLKSSTPSVQFESATTLVSMTSAPTAIKAASIALIKLLCSESDLNIKLIVLDRLAALKNDHQKVMQGLIMDLLRALSCPNMDIRKKTLAIALDLVTPANVDEVVLSLKREINRAQDEDDKGEYRQLLIRSIHACAARFSGVARNVVHMLMEFLSDSNTLAAVDVVTFVREVMQTYPALRQDVLKNLLSYLKSVSSSRVLRGALWIIGEFSVSSEEIDLAFTIIKEELGDLTTAGQDGPETKEAKHQQQPPSPPQPQCSGNKVLSDGSYATQSAFTEEAVVAVENVGSPLRHLIVASGDFFLASVLATCLTKLVIRSYGAPDIKIAAKNSFCVEVLLVLTALLKLDDRPHAATLEAGGGRGGGGGGGCGPTDPDSYARVCLCIKTLASPHVLVFGEQAFLRDCRDSFASLLLEQRRDKEERDAKKEKKVEVQADDLISLHHLLLGSKLATGDHGKDLEAIDLIRATGFVNAPPDEGQRLERLFQLTGWSDPVYAEAYINVQQYDIVLEVLILNRTADTLQNVSMELSTMGDLKLCERPQNYTIAPFGSVQIKADIKASTPGSSQLRLVVSSTETGVILGSLVYDVAGSGGDTNYIALNDIHIDILDYITPAHCTHPDFRAMWAEFEWENKVVVNTNFTDLNAFLDHILQTTNMNCLTPKKALEGHCGFLAANLYARSIFGEDALANLSIEKQPDGKVQGFIRIRSKAQGIALSLGDKINLHQNRPKK</sequence>
<evidence type="ECO:0000256" key="8">
    <source>
        <dbReference type="ARBA" id="ARBA00023136"/>
    </source>
</evidence>
<accession>L8H6B0</accession>
<dbReference type="GO" id="GO:0006891">
    <property type="term" value="P:intra-Golgi vesicle-mediated transport"/>
    <property type="evidence" value="ECO:0007669"/>
    <property type="project" value="TreeGrafter"/>
</dbReference>
<evidence type="ECO:0000259" key="13">
    <source>
        <dbReference type="Pfam" id="PF07718"/>
    </source>
</evidence>
<comment type="subunit">
    <text evidence="10">Oligomeric complex that consists of at least the alpha, beta, beta', gamma, delta, epsilon and zeta subunits.</text>
</comment>
<dbReference type="AlphaFoldDB" id="L8H6B0"/>
<dbReference type="GO" id="GO:0005198">
    <property type="term" value="F:structural molecule activity"/>
    <property type="evidence" value="ECO:0007669"/>
    <property type="project" value="InterPro"/>
</dbReference>
<keyword evidence="16" id="KW-1185">Reference proteome</keyword>
<evidence type="ECO:0000256" key="5">
    <source>
        <dbReference type="ARBA" id="ARBA00022892"/>
    </source>
</evidence>
<organism evidence="15 16">
    <name type="scientific">Acanthamoeba castellanii (strain ATCC 30010 / Neff)</name>
    <dbReference type="NCBI Taxonomy" id="1257118"/>
    <lineage>
        <taxon>Eukaryota</taxon>
        <taxon>Amoebozoa</taxon>
        <taxon>Discosea</taxon>
        <taxon>Longamoebia</taxon>
        <taxon>Centramoebida</taxon>
        <taxon>Acanthamoebidae</taxon>
        <taxon>Acanthamoeba</taxon>
    </lineage>
</organism>
<evidence type="ECO:0000256" key="2">
    <source>
        <dbReference type="ARBA" id="ARBA00022448"/>
    </source>
</evidence>
<evidence type="ECO:0000256" key="6">
    <source>
        <dbReference type="ARBA" id="ARBA00022927"/>
    </source>
</evidence>
<dbReference type="STRING" id="1257118.L8H6B0"/>
<dbReference type="KEGG" id="acan:ACA1_113510"/>
<keyword evidence="5 10" id="KW-0931">ER-Golgi transport</keyword>